<reference evidence="2" key="1">
    <citation type="journal article" date="2019" name="Philos. Trans. R. Soc. Lond., B, Biol. Sci.">
        <title>Targeted metagenomic recovery of four divergent viruses reveals shared and distinctive characteristics of giant viruses of marine eukaryotes.</title>
        <authorList>
            <person name="Needham D.M."/>
            <person name="Poirier C."/>
            <person name="Hehenberger E."/>
            <person name="Jimenez V."/>
            <person name="Swalwell J.E."/>
            <person name="Santoro A.E."/>
            <person name="Worden A.Z."/>
        </authorList>
    </citation>
    <scope>NUCLEOTIDE SEQUENCE</scope>
    <source>
        <strain evidence="2">MPacV-611</strain>
    </source>
</reference>
<organism evidence="2">
    <name type="scientific">Megaviridae environmental sample</name>
    <dbReference type="NCBI Taxonomy" id="1737588"/>
    <lineage>
        <taxon>Viruses</taxon>
        <taxon>Varidnaviria</taxon>
        <taxon>Bamfordvirae</taxon>
        <taxon>Nucleocytoviricota</taxon>
        <taxon>Megaviricetes</taxon>
        <taxon>Imitervirales</taxon>
        <taxon>Mimiviridae</taxon>
        <taxon>environmental samples</taxon>
    </lineage>
</organism>
<accession>A0A5J6VK37</accession>
<keyword evidence="1" id="KW-1133">Transmembrane helix</keyword>
<dbReference type="InterPro" id="IPR036019">
    <property type="entry name" value="MscL_channel"/>
</dbReference>
<protein>
    <submittedName>
        <fullName evidence="2">Uncharacterized protein</fullName>
    </submittedName>
</protein>
<evidence type="ECO:0000256" key="1">
    <source>
        <dbReference type="SAM" id="Phobius"/>
    </source>
</evidence>
<dbReference type="EMBL" id="MN448284">
    <property type="protein sequence ID" value="QFG74203.1"/>
    <property type="molecule type" value="Genomic_DNA"/>
</dbReference>
<dbReference type="InterPro" id="IPR037673">
    <property type="entry name" value="MSC/AndL"/>
</dbReference>
<sequence length="127" mass="14395">MVLLDVAEEFNTFFHDTNILTSIVVTVISHSVIQLVDALIKSIIDPVLLMDFHSDKNKGKVRYLRGVDKDGNPIIDKDRGIHALKFTFNDSVFRYGDLLVSIIKLLITLVFLFIIVTPLKKNNIVNI</sequence>
<keyword evidence="1" id="KW-0812">Transmembrane</keyword>
<feature type="transmembrane region" description="Helical" evidence="1">
    <location>
        <begin position="98"/>
        <end position="119"/>
    </location>
</feature>
<keyword evidence="1" id="KW-0472">Membrane</keyword>
<proteinExistence type="predicted"/>
<evidence type="ECO:0000313" key="2">
    <source>
        <dbReference type="EMBL" id="QFG74203.1"/>
    </source>
</evidence>
<dbReference type="Gene3D" id="1.10.1200.120">
    <property type="entry name" value="Large-conductance mechanosensitive channel, MscL, domain 1"/>
    <property type="match status" value="1"/>
</dbReference>
<name>A0A5J6VK37_9VIRU</name>
<dbReference type="SUPFAM" id="SSF81330">
    <property type="entry name" value="Gated mechanosensitive channel"/>
    <property type="match status" value="1"/>
</dbReference>
<dbReference type="Pfam" id="PF01741">
    <property type="entry name" value="MscL"/>
    <property type="match status" value="1"/>
</dbReference>